<evidence type="ECO:0000313" key="2">
    <source>
        <dbReference type="EMBL" id="MCU6764827.1"/>
    </source>
</evidence>
<gene>
    <name evidence="2" type="ORF">OCV61_05290</name>
</gene>
<dbReference type="Pfam" id="PF04397">
    <property type="entry name" value="LytTR"/>
    <property type="match status" value="1"/>
</dbReference>
<dbReference type="PROSITE" id="PS50930">
    <property type="entry name" value="HTH_LYTTR"/>
    <property type="match status" value="1"/>
</dbReference>
<dbReference type="PANTHER" id="PTHR37299:SF1">
    <property type="entry name" value="STAGE 0 SPORULATION PROTEIN A HOMOLOG"/>
    <property type="match status" value="1"/>
</dbReference>
<feature type="domain" description="HTH LytTR-type" evidence="1">
    <location>
        <begin position="106"/>
        <end position="205"/>
    </location>
</feature>
<dbReference type="Proteomes" id="UP001652409">
    <property type="component" value="Unassembled WGS sequence"/>
</dbReference>
<dbReference type="InterPro" id="IPR046947">
    <property type="entry name" value="LytR-like"/>
</dbReference>
<protein>
    <submittedName>
        <fullName evidence="2">LytTR family transcriptional regulator</fullName>
    </submittedName>
</protein>
<dbReference type="SMART" id="SM00850">
    <property type="entry name" value="LytTR"/>
    <property type="match status" value="1"/>
</dbReference>
<dbReference type="EMBL" id="JAOQJL010000008">
    <property type="protein sequence ID" value="MCU6764827.1"/>
    <property type="molecule type" value="Genomic_DNA"/>
</dbReference>
<dbReference type="PANTHER" id="PTHR37299">
    <property type="entry name" value="TRANSCRIPTIONAL REGULATOR-RELATED"/>
    <property type="match status" value="1"/>
</dbReference>
<accession>A0ABT2TRG6</accession>
<keyword evidence="3" id="KW-1185">Reference proteome</keyword>
<proteinExistence type="predicted"/>
<dbReference type="InterPro" id="IPR007492">
    <property type="entry name" value="LytTR_DNA-bd_dom"/>
</dbReference>
<evidence type="ECO:0000259" key="1">
    <source>
        <dbReference type="PROSITE" id="PS50930"/>
    </source>
</evidence>
<sequence>MNITTLKFIINNLTVTPISAGSAKTCEILLFFLVDTIWPDKSVSRANQRIQLTFVEENGRPQIKLCHISNAIAYDERDNIYPVHYDENYEHYKHYTLAGEARSERLIIKSVNKSLLYLQWPRILYVESLGSHTMIHTLDGDFESIDNLLSIKNHFSELFYQIHKCYLINPKHVREIIRFQVTMTDGTTLPIPEKKYTAVKADLTKAAD</sequence>
<evidence type="ECO:0000313" key="3">
    <source>
        <dbReference type="Proteomes" id="UP001652409"/>
    </source>
</evidence>
<organism evidence="2 3">
    <name type="scientific">Blautia ammoniilytica</name>
    <dbReference type="NCBI Taxonomy" id="2981782"/>
    <lineage>
        <taxon>Bacteria</taxon>
        <taxon>Bacillati</taxon>
        <taxon>Bacillota</taxon>
        <taxon>Clostridia</taxon>
        <taxon>Lachnospirales</taxon>
        <taxon>Lachnospiraceae</taxon>
        <taxon>Blautia</taxon>
    </lineage>
</organism>
<dbReference type="Gene3D" id="2.40.50.1020">
    <property type="entry name" value="LytTr DNA-binding domain"/>
    <property type="match status" value="1"/>
</dbReference>
<comment type="caution">
    <text evidence="2">The sequence shown here is derived from an EMBL/GenBank/DDBJ whole genome shotgun (WGS) entry which is preliminary data.</text>
</comment>
<name>A0ABT2TRG6_9FIRM</name>
<dbReference type="RefSeq" id="WP_158420917.1">
    <property type="nucleotide sequence ID" value="NZ_JAOQJL010000008.1"/>
</dbReference>
<reference evidence="2 3" key="1">
    <citation type="journal article" date="2021" name="ISME Commun">
        <title>Automated analysis of genomic sequences facilitates high-throughput and comprehensive description of bacteria.</title>
        <authorList>
            <person name="Hitch T.C.A."/>
        </authorList>
    </citation>
    <scope>NUCLEOTIDE SEQUENCE [LARGE SCALE GENOMIC DNA]</scope>
    <source>
        <strain evidence="2 3">Sanger_23</strain>
    </source>
</reference>